<name>A0ABT9VV82_9BACI</name>
<organism evidence="2 3">
    <name type="scientific">Caldalkalibacillus horti</name>
    <dbReference type="NCBI Taxonomy" id="77523"/>
    <lineage>
        <taxon>Bacteria</taxon>
        <taxon>Bacillati</taxon>
        <taxon>Bacillota</taxon>
        <taxon>Bacilli</taxon>
        <taxon>Bacillales</taxon>
        <taxon>Bacillaceae</taxon>
        <taxon>Caldalkalibacillus</taxon>
    </lineage>
</organism>
<gene>
    <name evidence="2" type="ORF">J2S11_000803</name>
</gene>
<dbReference type="Pfam" id="PF01323">
    <property type="entry name" value="DSBA"/>
    <property type="match status" value="1"/>
</dbReference>
<keyword evidence="2" id="KW-0413">Isomerase</keyword>
<dbReference type="GO" id="GO:0016853">
    <property type="term" value="F:isomerase activity"/>
    <property type="evidence" value="ECO:0007669"/>
    <property type="project" value="UniProtKB-KW"/>
</dbReference>
<dbReference type="EMBL" id="JAUSTY010000003">
    <property type="protein sequence ID" value="MDQ0164903.1"/>
    <property type="molecule type" value="Genomic_DNA"/>
</dbReference>
<dbReference type="SUPFAM" id="SSF52833">
    <property type="entry name" value="Thioredoxin-like"/>
    <property type="match status" value="1"/>
</dbReference>
<proteinExistence type="predicted"/>
<dbReference type="PANTHER" id="PTHR13887">
    <property type="entry name" value="GLUTATHIONE S-TRANSFERASE KAPPA"/>
    <property type="match status" value="1"/>
</dbReference>
<feature type="domain" description="DSBA-like thioredoxin" evidence="1">
    <location>
        <begin position="3"/>
        <end position="205"/>
    </location>
</feature>
<evidence type="ECO:0000313" key="3">
    <source>
        <dbReference type="Proteomes" id="UP001235840"/>
    </source>
</evidence>
<dbReference type="InterPro" id="IPR001853">
    <property type="entry name" value="DSBA-like_thioredoxin_dom"/>
</dbReference>
<comment type="caution">
    <text evidence="2">The sequence shown here is derived from an EMBL/GenBank/DDBJ whole genome shotgun (WGS) entry which is preliminary data.</text>
</comment>
<protein>
    <submittedName>
        <fullName evidence="2">DsbA family dithiol-disulfide isomerase</fullName>
    </submittedName>
</protein>
<dbReference type="Gene3D" id="3.40.30.10">
    <property type="entry name" value="Glutaredoxin"/>
    <property type="match status" value="1"/>
</dbReference>
<accession>A0ABT9VV82</accession>
<dbReference type="RefSeq" id="WP_307391236.1">
    <property type="nucleotide sequence ID" value="NZ_BAAADK010000010.1"/>
</dbReference>
<dbReference type="InterPro" id="IPR036249">
    <property type="entry name" value="Thioredoxin-like_sf"/>
</dbReference>
<sequence>MKVEIWSDYMCPFCYIGKRKFEVALEQFAHKDRVEVTYRSFELDPGAKRDNPESVYEMLSAKYNVPVEQAKAMNQNVAKQAEEVGLTYHFDTMELTNSFDAHRLTHFAAHHGKSGEIAEKLFHAVFTASKNIGQHNVLIELATEAGLDLEETTKMLQGDHHTLEVHADEQEAKELGIRGVPYFVIDRKYAISGAQSSDVFLDTLQKAWGEARPLTVVNETSPKAGQDYCSDGECKA</sequence>
<keyword evidence="3" id="KW-1185">Reference proteome</keyword>
<evidence type="ECO:0000259" key="1">
    <source>
        <dbReference type="Pfam" id="PF01323"/>
    </source>
</evidence>
<dbReference type="Proteomes" id="UP001235840">
    <property type="component" value="Unassembled WGS sequence"/>
</dbReference>
<evidence type="ECO:0000313" key="2">
    <source>
        <dbReference type="EMBL" id="MDQ0164903.1"/>
    </source>
</evidence>
<reference evidence="2 3" key="1">
    <citation type="submission" date="2023-07" db="EMBL/GenBank/DDBJ databases">
        <title>Genomic Encyclopedia of Type Strains, Phase IV (KMG-IV): sequencing the most valuable type-strain genomes for metagenomic binning, comparative biology and taxonomic classification.</title>
        <authorList>
            <person name="Goeker M."/>
        </authorList>
    </citation>
    <scope>NUCLEOTIDE SEQUENCE [LARGE SCALE GENOMIC DNA]</scope>
    <source>
        <strain evidence="2 3">DSM 12751</strain>
    </source>
</reference>
<dbReference type="CDD" id="cd03024">
    <property type="entry name" value="DsbA_FrnE"/>
    <property type="match status" value="1"/>
</dbReference>
<dbReference type="PANTHER" id="PTHR13887:SF41">
    <property type="entry name" value="THIOREDOXIN SUPERFAMILY PROTEIN"/>
    <property type="match status" value="1"/>
</dbReference>